<organism evidence="1 2">
    <name type="scientific">Elysia crispata</name>
    <name type="common">lettuce slug</name>
    <dbReference type="NCBI Taxonomy" id="231223"/>
    <lineage>
        <taxon>Eukaryota</taxon>
        <taxon>Metazoa</taxon>
        <taxon>Spiralia</taxon>
        <taxon>Lophotrochozoa</taxon>
        <taxon>Mollusca</taxon>
        <taxon>Gastropoda</taxon>
        <taxon>Heterobranchia</taxon>
        <taxon>Euthyneura</taxon>
        <taxon>Panpulmonata</taxon>
        <taxon>Sacoglossa</taxon>
        <taxon>Placobranchoidea</taxon>
        <taxon>Plakobranchidae</taxon>
        <taxon>Elysia</taxon>
    </lineage>
</organism>
<sequence>MKSRSSSIIGSDLAPVLSLRRKSCSVHRYPGLVLLFNCVNHFLINTVTPDLVLPQLEGHGVRDAVRCLSLSGSRLVANFSLDVVTFTGFNCSVSGLVLILATTSPTQPD</sequence>
<name>A0AAE1AZM5_9GAST</name>
<evidence type="ECO:0000313" key="2">
    <source>
        <dbReference type="Proteomes" id="UP001283361"/>
    </source>
</evidence>
<keyword evidence="2" id="KW-1185">Reference proteome</keyword>
<dbReference type="AlphaFoldDB" id="A0AAE1AZM5"/>
<accession>A0AAE1AZM5</accession>
<evidence type="ECO:0000313" key="1">
    <source>
        <dbReference type="EMBL" id="KAK3795762.1"/>
    </source>
</evidence>
<comment type="caution">
    <text evidence="1">The sequence shown here is derived from an EMBL/GenBank/DDBJ whole genome shotgun (WGS) entry which is preliminary data.</text>
</comment>
<proteinExistence type="predicted"/>
<gene>
    <name evidence="1" type="ORF">RRG08_058986</name>
</gene>
<protein>
    <submittedName>
        <fullName evidence="1">Uncharacterized protein</fullName>
    </submittedName>
</protein>
<dbReference type="EMBL" id="JAWDGP010000992">
    <property type="protein sequence ID" value="KAK3795762.1"/>
    <property type="molecule type" value="Genomic_DNA"/>
</dbReference>
<dbReference type="Proteomes" id="UP001283361">
    <property type="component" value="Unassembled WGS sequence"/>
</dbReference>
<reference evidence="1" key="1">
    <citation type="journal article" date="2023" name="G3 (Bethesda)">
        <title>A reference genome for the long-term kleptoplast-retaining sea slug Elysia crispata morphotype clarki.</title>
        <authorList>
            <person name="Eastman K.E."/>
            <person name="Pendleton A.L."/>
            <person name="Shaikh M.A."/>
            <person name="Suttiyut T."/>
            <person name="Ogas R."/>
            <person name="Tomko P."/>
            <person name="Gavelis G."/>
            <person name="Widhalm J.R."/>
            <person name="Wisecaver J.H."/>
        </authorList>
    </citation>
    <scope>NUCLEOTIDE SEQUENCE</scope>
    <source>
        <strain evidence="1">ECLA1</strain>
    </source>
</reference>